<comment type="pathway">
    <text evidence="1">Cofactor biosynthesis; tetrahydrofolate biosynthesis; 5,6,7,8-tetrahydrofolate from 7,8-dihydrofolate: step 1/1.</text>
</comment>
<dbReference type="PRINTS" id="PR00070">
    <property type="entry name" value="DHFR"/>
</dbReference>
<evidence type="ECO:0000256" key="5">
    <source>
        <dbReference type="ARBA" id="ARBA00022857"/>
    </source>
</evidence>
<dbReference type="PROSITE" id="PS00075">
    <property type="entry name" value="DHFR_1"/>
    <property type="match status" value="1"/>
</dbReference>
<dbReference type="GO" id="GO:0006730">
    <property type="term" value="P:one-carbon metabolic process"/>
    <property type="evidence" value="ECO:0007669"/>
    <property type="project" value="UniProtKB-KW"/>
</dbReference>
<dbReference type="GO" id="GO:0046655">
    <property type="term" value="P:folic acid metabolic process"/>
    <property type="evidence" value="ECO:0007669"/>
    <property type="project" value="TreeGrafter"/>
</dbReference>
<comment type="similarity">
    <text evidence="2 7">Belongs to the dihydrofolate reductase family.</text>
</comment>
<dbReference type="PANTHER" id="PTHR48069">
    <property type="entry name" value="DIHYDROFOLATE REDUCTASE"/>
    <property type="match status" value="1"/>
</dbReference>
<sequence>MLRAIWAQTHDRVIGDGYDMPWYLPEDLAHFKNTTLDHPIIMGRATWESLPRRPLPGRDNIILSTRPPGDWSTGATVTTEPPQDGWIIGGGQVYASTLPLVDAITMTLIDAHLAPHLGNRAVFAPDITGEFTIKSETDWLTSERGIIRSDDGVDSSGVGSNKTPLRYKYITYVRT</sequence>
<dbReference type="HOGENOM" id="CLU_043966_5_0_11"/>
<proteinExistence type="inferred from homology"/>
<protein>
    <recommendedName>
        <fullName evidence="3">dihydrofolate reductase</fullName>
        <ecNumber evidence="3">1.5.1.3</ecNumber>
    </recommendedName>
</protein>
<dbReference type="UniPathway" id="UPA00077">
    <property type="reaction ID" value="UER00158"/>
</dbReference>
<dbReference type="GO" id="GO:0005829">
    <property type="term" value="C:cytosol"/>
    <property type="evidence" value="ECO:0007669"/>
    <property type="project" value="TreeGrafter"/>
</dbReference>
<dbReference type="RefSeq" id="WP_006063214.1">
    <property type="nucleotide sequence ID" value="NZ_KB290830.1"/>
</dbReference>
<dbReference type="STRING" id="1035195.HMPREF9997_00973"/>
<organism evidence="9 10">
    <name type="scientific">Corynebacterium durum F0235</name>
    <dbReference type="NCBI Taxonomy" id="1035195"/>
    <lineage>
        <taxon>Bacteria</taxon>
        <taxon>Bacillati</taxon>
        <taxon>Actinomycetota</taxon>
        <taxon>Actinomycetes</taxon>
        <taxon>Mycobacteriales</taxon>
        <taxon>Corynebacteriaceae</taxon>
        <taxon>Corynebacterium</taxon>
    </lineage>
</organism>
<dbReference type="InterPro" id="IPR017925">
    <property type="entry name" value="DHFR_CS"/>
</dbReference>
<dbReference type="Proteomes" id="UP000010445">
    <property type="component" value="Unassembled WGS sequence"/>
</dbReference>
<evidence type="ECO:0000256" key="3">
    <source>
        <dbReference type="ARBA" id="ARBA00012856"/>
    </source>
</evidence>
<dbReference type="EC" id="1.5.1.3" evidence="3"/>
<evidence type="ECO:0000259" key="8">
    <source>
        <dbReference type="PROSITE" id="PS51330"/>
    </source>
</evidence>
<keyword evidence="4" id="KW-0554">One-carbon metabolism</keyword>
<keyword evidence="6" id="KW-0560">Oxidoreductase</keyword>
<dbReference type="OrthoDB" id="9804315at2"/>
<dbReference type="GO" id="GO:0004146">
    <property type="term" value="F:dihydrofolate reductase activity"/>
    <property type="evidence" value="ECO:0007669"/>
    <property type="project" value="UniProtKB-EC"/>
</dbReference>
<feature type="domain" description="DHFR" evidence="8">
    <location>
        <begin position="1"/>
        <end position="174"/>
    </location>
</feature>
<evidence type="ECO:0000313" key="10">
    <source>
        <dbReference type="Proteomes" id="UP000010445"/>
    </source>
</evidence>
<keyword evidence="5" id="KW-0521">NADP</keyword>
<dbReference type="CDD" id="cd00209">
    <property type="entry name" value="DHFR"/>
    <property type="match status" value="1"/>
</dbReference>
<dbReference type="Gene3D" id="3.40.430.10">
    <property type="entry name" value="Dihydrofolate Reductase, subunit A"/>
    <property type="match status" value="1"/>
</dbReference>
<dbReference type="GO" id="GO:0046452">
    <property type="term" value="P:dihydrofolate metabolic process"/>
    <property type="evidence" value="ECO:0007669"/>
    <property type="project" value="TreeGrafter"/>
</dbReference>
<keyword evidence="10" id="KW-1185">Reference proteome</keyword>
<dbReference type="EMBL" id="AMEM01000016">
    <property type="protein sequence ID" value="EKX90909.1"/>
    <property type="molecule type" value="Genomic_DNA"/>
</dbReference>
<evidence type="ECO:0000256" key="6">
    <source>
        <dbReference type="ARBA" id="ARBA00023002"/>
    </source>
</evidence>
<dbReference type="eggNOG" id="COG0262">
    <property type="taxonomic scope" value="Bacteria"/>
</dbReference>
<reference evidence="9 10" key="1">
    <citation type="submission" date="2012-05" db="EMBL/GenBank/DDBJ databases">
        <authorList>
            <person name="Weinstock G."/>
            <person name="Sodergren E."/>
            <person name="Lobos E.A."/>
            <person name="Fulton L."/>
            <person name="Fulton R."/>
            <person name="Courtney L."/>
            <person name="Fronick C."/>
            <person name="O'Laughlin M."/>
            <person name="Godfrey J."/>
            <person name="Wilson R.M."/>
            <person name="Miner T."/>
            <person name="Farmer C."/>
            <person name="Delehaunty K."/>
            <person name="Cordes M."/>
            <person name="Minx P."/>
            <person name="Tomlinson C."/>
            <person name="Chen J."/>
            <person name="Wollam A."/>
            <person name="Pepin K.H."/>
            <person name="Bhonagiri V."/>
            <person name="Zhang X."/>
            <person name="Suruliraj S."/>
            <person name="Warren W."/>
            <person name="Mitreva M."/>
            <person name="Mardis E.R."/>
            <person name="Wilson R.K."/>
        </authorList>
    </citation>
    <scope>NUCLEOTIDE SEQUENCE [LARGE SCALE GENOMIC DNA]</scope>
    <source>
        <strain evidence="9 10">F0235</strain>
    </source>
</reference>
<dbReference type="SUPFAM" id="SSF53597">
    <property type="entry name" value="Dihydrofolate reductase-like"/>
    <property type="match status" value="1"/>
</dbReference>
<dbReference type="PATRIC" id="fig|1035195.3.peg.870"/>
<evidence type="ECO:0000256" key="2">
    <source>
        <dbReference type="ARBA" id="ARBA00009539"/>
    </source>
</evidence>
<gene>
    <name evidence="9" type="ORF">HMPREF9997_00973</name>
</gene>
<evidence type="ECO:0000313" key="9">
    <source>
        <dbReference type="EMBL" id="EKX90909.1"/>
    </source>
</evidence>
<dbReference type="InterPro" id="IPR001796">
    <property type="entry name" value="DHFR_dom"/>
</dbReference>
<dbReference type="PROSITE" id="PS51330">
    <property type="entry name" value="DHFR_2"/>
    <property type="match status" value="1"/>
</dbReference>
<dbReference type="Pfam" id="PF00186">
    <property type="entry name" value="DHFR_1"/>
    <property type="match status" value="1"/>
</dbReference>
<comment type="caution">
    <text evidence="9">The sequence shown here is derived from an EMBL/GenBank/DDBJ whole genome shotgun (WGS) entry which is preliminary data.</text>
</comment>
<dbReference type="InterPro" id="IPR012259">
    <property type="entry name" value="DHFR"/>
</dbReference>
<evidence type="ECO:0000256" key="7">
    <source>
        <dbReference type="RuleBase" id="RU004474"/>
    </source>
</evidence>
<accession>L1MIZ3</accession>
<evidence type="ECO:0000256" key="4">
    <source>
        <dbReference type="ARBA" id="ARBA00022563"/>
    </source>
</evidence>
<dbReference type="PANTHER" id="PTHR48069:SF3">
    <property type="entry name" value="DIHYDROFOLATE REDUCTASE"/>
    <property type="match status" value="1"/>
</dbReference>
<dbReference type="InterPro" id="IPR024072">
    <property type="entry name" value="DHFR-like_dom_sf"/>
</dbReference>
<name>L1MIZ3_9CORY</name>
<dbReference type="AlphaFoldDB" id="L1MIZ3"/>
<evidence type="ECO:0000256" key="1">
    <source>
        <dbReference type="ARBA" id="ARBA00004903"/>
    </source>
</evidence>
<dbReference type="GO" id="GO:0046654">
    <property type="term" value="P:tetrahydrofolate biosynthetic process"/>
    <property type="evidence" value="ECO:0007669"/>
    <property type="project" value="UniProtKB-UniPathway"/>
</dbReference>
<dbReference type="GO" id="GO:0050661">
    <property type="term" value="F:NADP binding"/>
    <property type="evidence" value="ECO:0007669"/>
    <property type="project" value="InterPro"/>
</dbReference>